<evidence type="ECO:0000313" key="2">
    <source>
        <dbReference type="EMBL" id="EEB05193.1"/>
    </source>
</evidence>
<keyword evidence="1" id="KW-1133">Transmembrane helix</keyword>
<dbReference type="JaponicusDB" id="SJAG_00190"/>
<evidence type="ECO:0008006" key="4">
    <source>
        <dbReference type="Google" id="ProtNLM"/>
    </source>
</evidence>
<sequence length="312" mass="36113">MLNRKPVIQLPLYLSQPSTPSKFRRFVHSKSRFILLVGAVFVCFLFLGALYLNMTKNELVCFHSAPLLAAEPLKHLSHLIIIAGHAVWLGGATNGESDTEWILESYQKGEGKVFAQHVRAGIELMQADENSLLVFSGGQTRLHAGPLSESQSYYRLSMQIDSTHSPERRTTEEFARDSYENVVFSIARFHEITSRYPEKITIVSFEFKRERFVSLHREAVRFPLENFQFIGINPDIVTEETLKAEERNALIPFSKDPYACLDPVLRQKRIQRNPFRRQHSYLDTCPELRDLIEFCPTRFHQFFPGRLPWSHN</sequence>
<dbReference type="InterPro" id="IPR055323">
    <property type="entry name" value="C57A10.07/YOR238W"/>
</dbReference>
<evidence type="ECO:0000313" key="3">
    <source>
        <dbReference type="Proteomes" id="UP000001744"/>
    </source>
</evidence>
<dbReference type="GeneID" id="7047778"/>
<dbReference type="OrthoDB" id="4347at2759"/>
<dbReference type="eggNOG" id="KOG4533">
    <property type="taxonomic scope" value="Eukaryota"/>
</dbReference>
<dbReference type="EMBL" id="KE651166">
    <property type="protein sequence ID" value="EEB05193.1"/>
    <property type="molecule type" value="Genomic_DNA"/>
</dbReference>
<dbReference type="PANTHER" id="PTHR28110:SF1">
    <property type="entry name" value="TRANSMEMBRANE PROTEIN"/>
    <property type="match status" value="1"/>
</dbReference>
<dbReference type="OMA" id="DLYGCHG"/>
<organism evidence="2 3">
    <name type="scientific">Schizosaccharomyces japonicus (strain yFS275 / FY16936)</name>
    <name type="common">Fission yeast</name>
    <dbReference type="NCBI Taxonomy" id="402676"/>
    <lineage>
        <taxon>Eukaryota</taxon>
        <taxon>Fungi</taxon>
        <taxon>Dikarya</taxon>
        <taxon>Ascomycota</taxon>
        <taxon>Taphrinomycotina</taxon>
        <taxon>Schizosaccharomycetes</taxon>
        <taxon>Schizosaccharomycetales</taxon>
        <taxon>Schizosaccharomycetaceae</taxon>
        <taxon>Schizosaccharomyces</taxon>
    </lineage>
</organism>
<dbReference type="AlphaFoldDB" id="B6JXP9"/>
<protein>
    <recommendedName>
        <fullName evidence="4">DUF218 domain-containing protein</fullName>
    </recommendedName>
</protein>
<name>B6JXP9_SCHJY</name>
<reference evidence="2 3" key="1">
    <citation type="journal article" date="2011" name="Science">
        <title>Comparative functional genomics of the fission yeasts.</title>
        <authorList>
            <person name="Rhind N."/>
            <person name="Chen Z."/>
            <person name="Yassour M."/>
            <person name="Thompson D.A."/>
            <person name="Haas B.J."/>
            <person name="Habib N."/>
            <person name="Wapinski I."/>
            <person name="Roy S."/>
            <person name="Lin M.F."/>
            <person name="Heiman D.I."/>
            <person name="Young S.K."/>
            <person name="Furuya K."/>
            <person name="Guo Y."/>
            <person name="Pidoux A."/>
            <person name="Chen H.M."/>
            <person name="Robbertse B."/>
            <person name="Goldberg J.M."/>
            <person name="Aoki K."/>
            <person name="Bayne E.H."/>
            <person name="Berlin A.M."/>
            <person name="Desjardins C.A."/>
            <person name="Dobbs E."/>
            <person name="Dukaj L."/>
            <person name="Fan L."/>
            <person name="FitzGerald M.G."/>
            <person name="French C."/>
            <person name="Gujja S."/>
            <person name="Hansen K."/>
            <person name="Keifenheim D."/>
            <person name="Levin J.Z."/>
            <person name="Mosher R.A."/>
            <person name="Mueller C.A."/>
            <person name="Pfiffner J."/>
            <person name="Priest M."/>
            <person name="Russ C."/>
            <person name="Smialowska A."/>
            <person name="Swoboda P."/>
            <person name="Sykes S.M."/>
            <person name="Vaughn M."/>
            <person name="Vengrova S."/>
            <person name="Yoder R."/>
            <person name="Zeng Q."/>
            <person name="Allshire R."/>
            <person name="Baulcombe D."/>
            <person name="Birren B.W."/>
            <person name="Brown W."/>
            <person name="Ekwall K."/>
            <person name="Kellis M."/>
            <person name="Leatherwood J."/>
            <person name="Levin H."/>
            <person name="Margalit H."/>
            <person name="Martienssen R."/>
            <person name="Nieduszynski C.A."/>
            <person name="Spatafora J.W."/>
            <person name="Friedman N."/>
            <person name="Dalgaard J.Z."/>
            <person name="Baumann P."/>
            <person name="Niki H."/>
            <person name="Regev A."/>
            <person name="Nusbaum C."/>
        </authorList>
    </citation>
    <scope>NUCLEOTIDE SEQUENCE [LARGE SCALE GENOMIC DNA]</scope>
    <source>
        <strain evidence="3">yFS275 / FY16936</strain>
    </source>
</reference>
<evidence type="ECO:0000256" key="1">
    <source>
        <dbReference type="SAM" id="Phobius"/>
    </source>
</evidence>
<keyword evidence="1" id="KW-0472">Membrane</keyword>
<dbReference type="VEuPathDB" id="FungiDB:SJAG_00190"/>
<dbReference type="PANTHER" id="PTHR28110">
    <property type="entry name" value="TRANSMEMBRANE PROTEIN"/>
    <property type="match status" value="1"/>
</dbReference>
<dbReference type="STRING" id="402676.B6JXP9"/>
<accession>B6JXP9</accession>
<dbReference type="RefSeq" id="XP_002171486.1">
    <property type="nucleotide sequence ID" value="XM_002171450.1"/>
</dbReference>
<feature type="transmembrane region" description="Helical" evidence="1">
    <location>
        <begin position="33"/>
        <end position="52"/>
    </location>
</feature>
<proteinExistence type="predicted"/>
<keyword evidence="3" id="KW-1185">Reference proteome</keyword>
<keyword evidence="1" id="KW-0812">Transmembrane</keyword>
<dbReference type="Proteomes" id="UP000001744">
    <property type="component" value="Unassembled WGS sequence"/>
</dbReference>
<gene>
    <name evidence="2" type="ORF">SJAG_00190</name>
</gene>
<dbReference type="HOGENOM" id="CLU_048479_0_1_1"/>